<organism evidence="2 3">
    <name type="scientific">Podospora aff. communis PSN243</name>
    <dbReference type="NCBI Taxonomy" id="3040156"/>
    <lineage>
        <taxon>Eukaryota</taxon>
        <taxon>Fungi</taxon>
        <taxon>Dikarya</taxon>
        <taxon>Ascomycota</taxon>
        <taxon>Pezizomycotina</taxon>
        <taxon>Sordariomycetes</taxon>
        <taxon>Sordariomycetidae</taxon>
        <taxon>Sordariales</taxon>
        <taxon>Podosporaceae</taxon>
        <taxon>Podospora</taxon>
    </lineage>
</organism>
<keyword evidence="3" id="KW-1185">Reference proteome</keyword>
<accession>A0AAV9GTH8</accession>
<feature type="chain" id="PRO_5043765405" evidence="1">
    <location>
        <begin position="20"/>
        <end position="292"/>
    </location>
</feature>
<gene>
    <name evidence="2" type="ORF">QBC34DRAFT_424140</name>
</gene>
<reference evidence="2" key="1">
    <citation type="journal article" date="2023" name="Mol. Phylogenet. Evol.">
        <title>Genome-scale phylogeny and comparative genomics of the fungal order Sordariales.</title>
        <authorList>
            <person name="Hensen N."/>
            <person name="Bonometti L."/>
            <person name="Westerberg I."/>
            <person name="Brannstrom I.O."/>
            <person name="Guillou S."/>
            <person name="Cros-Aarteil S."/>
            <person name="Calhoun S."/>
            <person name="Haridas S."/>
            <person name="Kuo A."/>
            <person name="Mondo S."/>
            <person name="Pangilinan J."/>
            <person name="Riley R."/>
            <person name="LaButti K."/>
            <person name="Andreopoulos B."/>
            <person name="Lipzen A."/>
            <person name="Chen C."/>
            <person name="Yan M."/>
            <person name="Daum C."/>
            <person name="Ng V."/>
            <person name="Clum A."/>
            <person name="Steindorff A."/>
            <person name="Ohm R.A."/>
            <person name="Martin F."/>
            <person name="Silar P."/>
            <person name="Natvig D.O."/>
            <person name="Lalanne C."/>
            <person name="Gautier V."/>
            <person name="Ament-Velasquez S.L."/>
            <person name="Kruys A."/>
            <person name="Hutchinson M.I."/>
            <person name="Powell A.J."/>
            <person name="Barry K."/>
            <person name="Miller A.N."/>
            <person name="Grigoriev I.V."/>
            <person name="Debuchy R."/>
            <person name="Gladieux P."/>
            <person name="Hiltunen Thoren M."/>
            <person name="Johannesson H."/>
        </authorList>
    </citation>
    <scope>NUCLEOTIDE SEQUENCE</scope>
    <source>
        <strain evidence="2">PSN243</strain>
    </source>
</reference>
<dbReference type="Proteomes" id="UP001321760">
    <property type="component" value="Unassembled WGS sequence"/>
</dbReference>
<protein>
    <submittedName>
        <fullName evidence="2">UDP-3-O-N-acetylglucosamine deacetylase</fullName>
    </submittedName>
</protein>
<dbReference type="AlphaFoldDB" id="A0AAV9GTH8"/>
<evidence type="ECO:0000256" key="1">
    <source>
        <dbReference type="SAM" id="SignalP"/>
    </source>
</evidence>
<comment type="caution">
    <text evidence="2">The sequence shown here is derived from an EMBL/GenBank/DDBJ whole genome shotgun (WGS) entry which is preliminary data.</text>
</comment>
<evidence type="ECO:0000313" key="3">
    <source>
        <dbReference type="Proteomes" id="UP001321760"/>
    </source>
</evidence>
<dbReference type="EMBL" id="MU865929">
    <property type="protein sequence ID" value="KAK4451289.1"/>
    <property type="molecule type" value="Genomic_DNA"/>
</dbReference>
<evidence type="ECO:0000313" key="2">
    <source>
        <dbReference type="EMBL" id="KAK4451289.1"/>
    </source>
</evidence>
<keyword evidence="1" id="KW-0732">Signal</keyword>
<proteinExistence type="predicted"/>
<feature type="signal peptide" evidence="1">
    <location>
        <begin position="1"/>
        <end position="19"/>
    </location>
</feature>
<sequence length="292" mass="32099">MKPLITSLLLALLFSLTLAADPIRAIFLFKDVLKSNTTAIKTSGFNTLLIFGIGILSDGSIKYYSNTPGSSDITVASGGSYVGGPSLAEKVRSFKQGNTTVNRIEISMNSQNVRNLMSSPGPGENTPVYKNFVALKEAWGLDAVNNDDEVLYEVGSTVTFAKMLGKAGYKYTGAPYTNVRFWRDLISQTNSGLSGEGKLLFDRVYLQCYDGGARNDPRTWEQDLRMKIVPLVWVTNDSKPQFSTTAAQARQRFQQWHSRSALAGGGYWNDYDIEKMGLSYAEYGGVLRAAFP</sequence>
<reference evidence="2" key="2">
    <citation type="submission" date="2023-05" db="EMBL/GenBank/DDBJ databases">
        <authorList>
            <consortium name="Lawrence Berkeley National Laboratory"/>
            <person name="Steindorff A."/>
            <person name="Hensen N."/>
            <person name="Bonometti L."/>
            <person name="Westerberg I."/>
            <person name="Brannstrom I.O."/>
            <person name="Guillou S."/>
            <person name="Cros-Aarteil S."/>
            <person name="Calhoun S."/>
            <person name="Haridas S."/>
            <person name="Kuo A."/>
            <person name="Mondo S."/>
            <person name="Pangilinan J."/>
            <person name="Riley R."/>
            <person name="Labutti K."/>
            <person name="Andreopoulos B."/>
            <person name="Lipzen A."/>
            <person name="Chen C."/>
            <person name="Yanf M."/>
            <person name="Daum C."/>
            <person name="Ng V."/>
            <person name="Clum A."/>
            <person name="Ohm R."/>
            <person name="Martin F."/>
            <person name="Silar P."/>
            <person name="Natvig D."/>
            <person name="Lalanne C."/>
            <person name="Gautier V."/>
            <person name="Ament-Velasquez S.L."/>
            <person name="Kruys A."/>
            <person name="Hutchinson M.I."/>
            <person name="Powell A.J."/>
            <person name="Barry K."/>
            <person name="Miller A.N."/>
            <person name="Grigoriev I.V."/>
            <person name="Debuchy R."/>
            <person name="Gladieux P."/>
            <person name="Thoren M.H."/>
            <person name="Johannesson H."/>
        </authorList>
    </citation>
    <scope>NUCLEOTIDE SEQUENCE</scope>
    <source>
        <strain evidence="2">PSN243</strain>
    </source>
</reference>
<name>A0AAV9GTH8_9PEZI</name>